<gene>
    <name evidence="2" type="ORF">CGLY_14225</name>
</gene>
<dbReference type="EMBL" id="CP006842">
    <property type="protein sequence ID" value="AHW65285.1"/>
    <property type="molecule type" value="Genomic_DNA"/>
</dbReference>
<dbReference type="KEGG" id="cgy:CGLY_14225"/>
<keyword evidence="3" id="KW-1185">Reference proteome</keyword>
<dbReference type="RefSeq" id="WP_038550295.1">
    <property type="nucleotide sequence ID" value="NZ_CP006842.1"/>
</dbReference>
<sequence length="64" mass="6623">MGDLAADVQIWLQADSPDHHIEAYLPTDQASADALTILKGLAGESASQTRPGAPSPDGRGPVNQ</sequence>
<evidence type="ECO:0000256" key="1">
    <source>
        <dbReference type="SAM" id="MobiDB-lite"/>
    </source>
</evidence>
<evidence type="ECO:0000313" key="2">
    <source>
        <dbReference type="EMBL" id="AHW65285.1"/>
    </source>
</evidence>
<reference evidence="2 3" key="1">
    <citation type="journal article" date="2015" name="Int. J. Syst. Evol. Microbiol.">
        <title>Revisiting Corynebacterium glyciniphilum (ex Kubota et al., 1972) sp. nov., nom. rev., isolated from putrefied banana.</title>
        <authorList>
            <person name="Al-Dilaimi A."/>
            <person name="Bednarz H."/>
            <person name="Lomker A."/>
            <person name="Niehaus K."/>
            <person name="Kalinowski J."/>
            <person name="Ruckert C."/>
        </authorList>
    </citation>
    <scope>NUCLEOTIDE SEQUENCE [LARGE SCALE GENOMIC DNA]</scope>
    <source>
        <strain evidence="2">AJ 3170</strain>
    </source>
</reference>
<dbReference type="HOGENOM" id="CLU_2860103_0_0_11"/>
<proteinExistence type="predicted"/>
<dbReference type="Proteomes" id="UP000023703">
    <property type="component" value="Chromosome"/>
</dbReference>
<dbReference type="AlphaFoldDB" id="X5ED51"/>
<feature type="region of interest" description="Disordered" evidence="1">
    <location>
        <begin position="41"/>
        <end position="64"/>
    </location>
</feature>
<organism evidence="2 3">
    <name type="scientific">Corynebacterium glyciniphilum AJ 3170</name>
    <dbReference type="NCBI Taxonomy" id="1404245"/>
    <lineage>
        <taxon>Bacteria</taxon>
        <taxon>Bacillati</taxon>
        <taxon>Actinomycetota</taxon>
        <taxon>Actinomycetes</taxon>
        <taxon>Mycobacteriales</taxon>
        <taxon>Corynebacteriaceae</taxon>
        <taxon>Corynebacterium</taxon>
    </lineage>
</organism>
<accession>X5ED51</accession>
<evidence type="ECO:0000313" key="3">
    <source>
        <dbReference type="Proteomes" id="UP000023703"/>
    </source>
</evidence>
<protein>
    <submittedName>
        <fullName evidence="2">Uncharacterized protein</fullName>
    </submittedName>
</protein>
<name>X5ED51_9CORY</name>